<dbReference type="PANTHER" id="PTHR11439:SF515">
    <property type="entry name" value="GAG-POL POLYPROTEIN"/>
    <property type="match status" value="1"/>
</dbReference>
<accession>A0AAP0BC08</accession>
<evidence type="ECO:0000313" key="1">
    <source>
        <dbReference type="EMBL" id="KAK8935339.1"/>
    </source>
</evidence>
<reference evidence="1 2" key="1">
    <citation type="journal article" date="2022" name="Nat. Plants">
        <title>Genomes of leafy and leafless Platanthera orchids illuminate the evolution of mycoheterotrophy.</title>
        <authorList>
            <person name="Li M.H."/>
            <person name="Liu K.W."/>
            <person name="Li Z."/>
            <person name="Lu H.C."/>
            <person name="Ye Q.L."/>
            <person name="Zhang D."/>
            <person name="Wang J.Y."/>
            <person name="Li Y.F."/>
            <person name="Zhong Z.M."/>
            <person name="Liu X."/>
            <person name="Yu X."/>
            <person name="Liu D.K."/>
            <person name="Tu X.D."/>
            <person name="Liu B."/>
            <person name="Hao Y."/>
            <person name="Liao X.Y."/>
            <person name="Jiang Y.T."/>
            <person name="Sun W.H."/>
            <person name="Chen J."/>
            <person name="Chen Y.Q."/>
            <person name="Ai Y."/>
            <person name="Zhai J.W."/>
            <person name="Wu S.S."/>
            <person name="Zhou Z."/>
            <person name="Hsiao Y.Y."/>
            <person name="Wu W.L."/>
            <person name="Chen Y.Y."/>
            <person name="Lin Y.F."/>
            <person name="Hsu J.L."/>
            <person name="Li C.Y."/>
            <person name="Wang Z.W."/>
            <person name="Zhao X."/>
            <person name="Zhong W.Y."/>
            <person name="Ma X.K."/>
            <person name="Ma L."/>
            <person name="Huang J."/>
            <person name="Chen G.Z."/>
            <person name="Huang M.Z."/>
            <person name="Huang L."/>
            <person name="Peng D.H."/>
            <person name="Luo Y.B."/>
            <person name="Zou S.Q."/>
            <person name="Chen S.P."/>
            <person name="Lan S."/>
            <person name="Tsai W.C."/>
            <person name="Van de Peer Y."/>
            <person name="Liu Z.J."/>
        </authorList>
    </citation>
    <scope>NUCLEOTIDE SEQUENCE [LARGE SCALE GENOMIC DNA]</scope>
    <source>
        <strain evidence="1">Lor287</strain>
    </source>
</reference>
<dbReference type="Proteomes" id="UP001418222">
    <property type="component" value="Unassembled WGS sequence"/>
</dbReference>
<dbReference type="InterPro" id="IPR043502">
    <property type="entry name" value="DNA/RNA_pol_sf"/>
</dbReference>
<protein>
    <submittedName>
        <fullName evidence="1">Uncharacterized protein</fullName>
    </submittedName>
</protein>
<keyword evidence="2" id="KW-1185">Reference proteome</keyword>
<comment type="caution">
    <text evidence="1">The sequence shown here is derived from an EMBL/GenBank/DDBJ whole genome shotgun (WGS) entry which is preliminary data.</text>
</comment>
<name>A0AAP0BC08_9ASPA</name>
<dbReference type="SUPFAM" id="SSF56672">
    <property type="entry name" value="DNA/RNA polymerases"/>
    <property type="match status" value="1"/>
</dbReference>
<dbReference type="AlphaFoldDB" id="A0AAP0BC08"/>
<proteinExistence type="predicted"/>
<dbReference type="PANTHER" id="PTHR11439">
    <property type="entry name" value="GAG-POL-RELATED RETROTRANSPOSON"/>
    <property type="match status" value="1"/>
</dbReference>
<dbReference type="EMBL" id="JBBWWQ010000011">
    <property type="protein sequence ID" value="KAK8935339.1"/>
    <property type="molecule type" value="Genomic_DNA"/>
</dbReference>
<gene>
    <name evidence="1" type="ORF">KSP39_PZI014001</name>
</gene>
<evidence type="ECO:0000313" key="2">
    <source>
        <dbReference type="Proteomes" id="UP001418222"/>
    </source>
</evidence>
<dbReference type="CDD" id="cd09272">
    <property type="entry name" value="RNase_HI_RT_Ty1"/>
    <property type="match status" value="1"/>
</dbReference>
<organism evidence="1 2">
    <name type="scientific">Platanthera zijinensis</name>
    <dbReference type="NCBI Taxonomy" id="2320716"/>
    <lineage>
        <taxon>Eukaryota</taxon>
        <taxon>Viridiplantae</taxon>
        <taxon>Streptophyta</taxon>
        <taxon>Embryophyta</taxon>
        <taxon>Tracheophyta</taxon>
        <taxon>Spermatophyta</taxon>
        <taxon>Magnoliopsida</taxon>
        <taxon>Liliopsida</taxon>
        <taxon>Asparagales</taxon>
        <taxon>Orchidaceae</taxon>
        <taxon>Orchidoideae</taxon>
        <taxon>Orchideae</taxon>
        <taxon>Orchidinae</taxon>
        <taxon>Platanthera</taxon>
    </lineage>
</organism>
<sequence length="300" mass="33814">MKNAYEMTDLGTLKHFLGFQIKYCEAGIFLSQELYTTTLLKKHQMQDCNPTVTPMSVAEKFRGKGNEEESADEEEYRSLIGSLIYLTNSRPDIENAVNVLARYVSNPSKTHFGAAKRILRYLKGTSTYGILLKHEENTKLIGYCDSDWAGSLDDRRSTSGHVFFLGSSPISWSSRKQHTIALSTTEAEFMALNTAACEAIWLARLKKNLTGGEEDEVKLMCDNTSALALAKNPVFHARSKHIEIRFHFIREAVEKKLIHLEHCPTETQKADILTKPLHRKHFVEMRDMLGVIDGADLGGV</sequence>